<name>A0A2N5U8N6_9BASI</name>
<comment type="caution">
    <text evidence="1">The sequence shown here is derived from an EMBL/GenBank/DDBJ whole genome shotgun (WGS) entry which is preliminary data.</text>
</comment>
<keyword evidence="2" id="KW-1185">Reference proteome</keyword>
<evidence type="ECO:0000313" key="2">
    <source>
        <dbReference type="Proteomes" id="UP000235388"/>
    </source>
</evidence>
<proteinExistence type="predicted"/>
<evidence type="ECO:0000313" key="1">
    <source>
        <dbReference type="EMBL" id="PLW34110.1"/>
    </source>
</evidence>
<protein>
    <submittedName>
        <fullName evidence="1">Uncharacterized protein</fullName>
    </submittedName>
</protein>
<gene>
    <name evidence="1" type="ORF">PCANC_26810</name>
</gene>
<organism evidence="1 2">
    <name type="scientific">Puccinia coronata f. sp. avenae</name>
    <dbReference type="NCBI Taxonomy" id="200324"/>
    <lineage>
        <taxon>Eukaryota</taxon>
        <taxon>Fungi</taxon>
        <taxon>Dikarya</taxon>
        <taxon>Basidiomycota</taxon>
        <taxon>Pucciniomycotina</taxon>
        <taxon>Pucciniomycetes</taxon>
        <taxon>Pucciniales</taxon>
        <taxon>Pucciniaceae</taxon>
        <taxon>Puccinia</taxon>
    </lineage>
</organism>
<accession>A0A2N5U8N6</accession>
<dbReference type="Proteomes" id="UP000235388">
    <property type="component" value="Unassembled WGS sequence"/>
</dbReference>
<reference evidence="1 2" key="1">
    <citation type="submission" date="2017-11" db="EMBL/GenBank/DDBJ databases">
        <title>De novo assembly and phasing of dikaryotic genomes from two isolates of Puccinia coronata f. sp. avenae, the causal agent of oat crown rust.</title>
        <authorList>
            <person name="Miller M.E."/>
            <person name="Zhang Y."/>
            <person name="Omidvar V."/>
            <person name="Sperschneider J."/>
            <person name="Schwessinger B."/>
            <person name="Raley C."/>
            <person name="Palmer J.M."/>
            <person name="Garnica D."/>
            <person name="Upadhyaya N."/>
            <person name="Rathjen J."/>
            <person name="Taylor J.M."/>
            <person name="Park R.F."/>
            <person name="Dodds P.N."/>
            <person name="Hirsch C.D."/>
            <person name="Kianian S.F."/>
            <person name="Figueroa M."/>
        </authorList>
    </citation>
    <scope>NUCLEOTIDE SEQUENCE [LARGE SCALE GENOMIC DNA]</scope>
    <source>
        <strain evidence="1">12NC29</strain>
    </source>
</reference>
<dbReference type="EMBL" id="PGCJ01000284">
    <property type="protein sequence ID" value="PLW34110.1"/>
    <property type="molecule type" value="Genomic_DNA"/>
</dbReference>
<sequence length="74" mass="8118">MVPDNSHKNLEKRSFNFSSITATSVAESLHPAHNAFCSHEERPHLHHTCHGIVAATPRILAVPLVWSVVLRTGG</sequence>
<dbReference type="AlphaFoldDB" id="A0A2N5U8N6"/>